<evidence type="ECO:0000256" key="5">
    <source>
        <dbReference type="SAM" id="MobiDB-lite"/>
    </source>
</evidence>
<keyword evidence="2" id="KW-0238">DNA-binding</keyword>
<dbReference type="PROSITE" id="PS00463">
    <property type="entry name" value="ZN2_CY6_FUNGAL_1"/>
    <property type="match status" value="1"/>
</dbReference>
<keyword evidence="3" id="KW-0804">Transcription</keyword>
<evidence type="ECO:0000256" key="2">
    <source>
        <dbReference type="ARBA" id="ARBA00023125"/>
    </source>
</evidence>
<dbReference type="EMBL" id="JBFXLQ010000071">
    <property type="protein sequence ID" value="KAL2862182.1"/>
    <property type="molecule type" value="Genomic_DNA"/>
</dbReference>
<name>A0ABR4LFK6_9EURO</name>
<dbReference type="InterPro" id="IPR001138">
    <property type="entry name" value="Zn2Cys6_DnaBD"/>
</dbReference>
<dbReference type="GeneID" id="98145514"/>
<dbReference type="InterPro" id="IPR036864">
    <property type="entry name" value="Zn2-C6_fun-type_DNA-bd_sf"/>
</dbReference>
<organism evidence="7 8">
    <name type="scientific">Aspergillus lucknowensis</name>
    <dbReference type="NCBI Taxonomy" id="176173"/>
    <lineage>
        <taxon>Eukaryota</taxon>
        <taxon>Fungi</taxon>
        <taxon>Dikarya</taxon>
        <taxon>Ascomycota</taxon>
        <taxon>Pezizomycotina</taxon>
        <taxon>Eurotiomycetes</taxon>
        <taxon>Eurotiomycetidae</taxon>
        <taxon>Eurotiales</taxon>
        <taxon>Aspergillaceae</taxon>
        <taxon>Aspergillus</taxon>
        <taxon>Aspergillus subgen. Nidulantes</taxon>
    </lineage>
</organism>
<evidence type="ECO:0000256" key="3">
    <source>
        <dbReference type="ARBA" id="ARBA00023163"/>
    </source>
</evidence>
<feature type="region of interest" description="Disordered" evidence="5">
    <location>
        <begin position="1"/>
        <end position="30"/>
    </location>
</feature>
<evidence type="ECO:0000256" key="1">
    <source>
        <dbReference type="ARBA" id="ARBA00023015"/>
    </source>
</evidence>
<dbReference type="Gene3D" id="4.10.240.10">
    <property type="entry name" value="Zn(2)-C6 fungal-type DNA-binding domain"/>
    <property type="match status" value="1"/>
</dbReference>
<evidence type="ECO:0000259" key="6">
    <source>
        <dbReference type="PROSITE" id="PS00463"/>
    </source>
</evidence>
<evidence type="ECO:0000256" key="4">
    <source>
        <dbReference type="ARBA" id="ARBA00023242"/>
    </source>
</evidence>
<dbReference type="Proteomes" id="UP001610432">
    <property type="component" value="Unassembled WGS sequence"/>
</dbReference>
<feature type="compositionally biased region" description="Basic and acidic residues" evidence="5">
    <location>
        <begin position="7"/>
        <end position="23"/>
    </location>
</feature>
<gene>
    <name evidence="7" type="ORF">BJX67DRAFT_366791</name>
</gene>
<accession>A0ABR4LFK6</accession>
<evidence type="ECO:0000313" key="7">
    <source>
        <dbReference type="EMBL" id="KAL2862182.1"/>
    </source>
</evidence>
<protein>
    <recommendedName>
        <fullName evidence="6">Zn(2)-C6 fungal-type domain-containing protein</fullName>
    </recommendedName>
</protein>
<feature type="domain" description="Zn(2)-C6 fungal-type" evidence="6">
    <location>
        <begin position="64"/>
        <end position="96"/>
    </location>
</feature>
<reference evidence="7 8" key="1">
    <citation type="submission" date="2024-07" db="EMBL/GenBank/DDBJ databases">
        <title>Section-level genome sequencing and comparative genomics of Aspergillus sections Usti and Cavernicolus.</title>
        <authorList>
            <consortium name="Lawrence Berkeley National Laboratory"/>
            <person name="Nybo J.L."/>
            <person name="Vesth T.C."/>
            <person name="Theobald S."/>
            <person name="Frisvad J.C."/>
            <person name="Larsen T.O."/>
            <person name="Kjaerboelling I."/>
            <person name="Rothschild-Mancinelli K."/>
            <person name="Lyhne E.K."/>
            <person name="Kogle M.E."/>
            <person name="Barry K."/>
            <person name="Clum A."/>
            <person name="Na H."/>
            <person name="Ledsgaard L."/>
            <person name="Lin J."/>
            <person name="Lipzen A."/>
            <person name="Kuo A."/>
            <person name="Riley R."/>
            <person name="Mondo S."/>
            <person name="Labutti K."/>
            <person name="Haridas S."/>
            <person name="Pangalinan J."/>
            <person name="Salamov A.A."/>
            <person name="Simmons B.A."/>
            <person name="Magnuson J.K."/>
            <person name="Chen J."/>
            <person name="Drula E."/>
            <person name="Henrissat B."/>
            <person name="Wiebenga A."/>
            <person name="Lubbers R.J."/>
            <person name="Gomes A.C."/>
            <person name="Macurrencykelacurrency M.R."/>
            <person name="Stajich J."/>
            <person name="Grigoriev I.V."/>
            <person name="Mortensen U.H."/>
            <person name="De Vries R.P."/>
            <person name="Baker S.E."/>
            <person name="Andersen M.R."/>
        </authorList>
    </citation>
    <scope>NUCLEOTIDE SEQUENCE [LARGE SCALE GENOMIC DNA]</scope>
    <source>
        <strain evidence="7 8">CBS 449.75</strain>
    </source>
</reference>
<proteinExistence type="predicted"/>
<dbReference type="Pfam" id="PF00172">
    <property type="entry name" value="Zn_clus"/>
    <property type="match status" value="1"/>
</dbReference>
<keyword evidence="8" id="KW-1185">Reference proteome</keyword>
<evidence type="ECO:0000313" key="8">
    <source>
        <dbReference type="Proteomes" id="UP001610432"/>
    </source>
</evidence>
<dbReference type="SUPFAM" id="SSF57701">
    <property type="entry name" value="Zn2/Cys6 DNA-binding domain"/>
    <property type="match status" value="1"/>
</dbReference>
<dbReference type="RefSeq" id="XP_070881161.1">
    <property type="nucleotide sequence ID" value="XM_071030442.1"/>
</dbReference>
<sequence length="127" mass="14115">MPVGSGTDRDTHHALLTESRDSSSAKPRLSLSSLRLQTNTDDCFTPHRESRLVCIMLRRRQYSSCDPCRRSKRLCSQPSHTDGGSCTNCQRLGHLCTLEEIRAGRLKLFLACGLARTTRSPSTPPVT</sequence>
<keyword evidence="4" id="KW-0539">Nucleus</keyword>
<keyword evidence="1" id="KW-0805">Transcription regulation</keyword>
<comment type="caution">
    <text evidence="7">The sequence shown here is derived from an EMBL/GenBank/DDBJ whole genome shotgun (WGS) entry which is preliminary data.</text>
</comment>